<dbReference type="SUPFAM" id="SSF103473">
    <property type="entry name" value="MFS general substrate transporter"/>
    <property type="match status" value="1"/>
</dbReference>
<dbReference type="InterPro" id="IPR051084">
    <property type="entry name" value="H+-coupled_symporters"/>
</dbReference>
<feature type="transmembrane region" description="Helical" evidence="9">
    <location>
        <begin position="295"/>
        <end position="313"/>
    </location>
</feature>
<dbReference type="Proteomes" id="UP001501598">
    <property type="component" value="Unassembled WGS sequence"/>
</dbReference>
<evidence type="ECO:0000256" key="1">
    <source>
        <dbReference type="ARBA" id="ARBA00004651"/>
    </source>
</evidence>
<sequence>MVTSATAGTFVEYYDFAIYGSLAPVLATVFFPEFDSVTALLSTFAVFAVAFVARPLGGLIWGPVGDRIGRKRTLSIIIVMISLATVLIGLIPSYSAIGLAAPVVLILLRLVQGLSAGGEIAGASIFVAEHAHANRRGALVSWIQVATTGAFLSGIVVAAALAAFLPAEAMQSWGWRLPFLLAGPLGIVGLYIRLKVAETPEFESIRKAGKDVRHPLRSTLRDTANLKQIGVAAAYYMPVMVSFYLIMTFMPSYLKSQMKFSATASLSIILVAGAVQLVCVPLFGRLSDALGRRVVLRLATGGFILLTYPAFVMLQSGRVVLSVAGLLLLAIPTAAAQANALQAGLERFPAAIRFTASAATFGLLSAIFGGTAPYVSTFLGEATGSALIPGFYLVLTIIPSFIVSFFASETAREPLR</sequence>
<dbReference type="InterPro" id="IPR020846">
    <property type="entry name" value="MFS_dom"/>
</dbReference>
<dbReference type="InterPro" id="IPR005829">
    <property type="entry name" value="Sugar_transporter_CS"/>
</dbReference>
<evidence type="ECO:0000256" key="5">
    <source>
        <dbReference type="ARBA" id="ARBA00022692"/>
    </source>
</evidence>
<evidence type="ECO:0000256" key="2">
    <source>
        <dbReference type="ARBA" id="ARBA00008240"/>
    </source>
</evidence>
<evidence type="ECO:0000313" key="12">
    <source>
        <dbReference type="Proteomes" id="UP001501598"/>
    </source>
</evidence>
<dbReference type="Gene3D" id="1.20.1250.20">
    <property type="entry name" value="MFS general substrate transporter like domains"/>
    <property type="match status" value="2"/>
</dbReference>
<feature type="transmembrane region" description="Helical" evidence="9">
    <location>
        <begin position="103"/>
        <end position="127"/>
    </location>
</feature>
<comment type="similarity">
    <text evidence="2">Belongs to the major facilitator superfamily. Metabolite:H+ Symporter (MHS) family (TC 2.A.1.6) family.</text>
</comment>
<feature type="transmembrane region" description="Helical" evidence="9">
    <location>
        <begin position="173"/>
        <end position="192"/>
    </location>
</feature>
<evidence type="ECO:0000256" key="4">
    <source>
        <dbReference type="ARBA" id="ARBA00022475"/>
    </source>
</evidence>
<protein>
    <submittedName>
        <fullName evidence="11">MFS transporter</fullName>
    </submittedName>
</protein>
<feature type="transmembrane region" description="Helical" evidence="9">
    <location>
        <begin position="260"/>
        <end position="283"/>
    </location>
</feature>
<dbReference type="InterPro" id="IPR036259">
    <property type="entry name" value="MFS_trans_sf"/>
</dbReference>
<dbReference type="PANTHER" id="PTHR43528">
    <property type="entry name" value="ALPHA-KETOGLUTARATE PERMEASE"/>
    <property type="match status" value="1"/>
</dbReference>
<keyword evidence="7 9" id="KW-1133">Transmembrane helix</keyword>
<organism evidence="11 12">
    <name type="scientific">Pseudonocardia xishanensis</name>
    <dbReference type="NCBI Taxonomy" id="630995"/>
    <lineage>
        <taxon>Bacteria</taxon>
        <taxon>Bacillati</taxon>
        <taxon>Actinomycetota</taxon>
        <taxon>Actinomycetes</taxon>
        <taxon>Pseudonocardiales</taxon>
        <taxon>Pseudonocardiaceae</taxon>
        <taxon>Pseudonocardia</taxon>
    </lineage>
</organism>
<feature type="transmembrane region" description="Helical" evidence="9">
    <location>
        <begin position="387"/>
        <end position="407"/>
    </location>
</feature>
<feature type="transmembrane region" description="Helical" evidence="9">
    <location>
        <begin position="233"/>
        <end position="254"/>
    </location>
</feature>
<evidence type="ECO:0000313" key="11">
    <source>
        <dbReference type="EMBL" id="GAA4548255.1"/>
    </source>
</evidence>
<keyword evidence="6" id="KW-0769">Symport</keyword>
<dbReference type="PROSITE" id="PS00217">
    <property type="entry name" value="SUGAR_TRANSPORT_2"/>
    <property type="match status" value="1"/>
</dbReference>
<feature type="transmembrane region" description="Helical" evidence="9">
    <location>
        <begin position="37"/>
        <end position="62"/>
    </location>
</feature>
<evidence type="ECO:0000256" key="8">
    <source>
        <dbReference type="ARBA" id="ARBA00023136"/>
    </source>
</evidence>
<evidence type="ECO:0000256" key="7">
    <source>
        <dbReference type="ARBA" id="ARBA00022989"/>
    </source>
</evidence>
<name>A0ABP8RUU7_9PSEU</name>
<dbReference type="PROSITE" id="PS50850">
    <property type="entry name" value="MFS"/>
    <property type="match status" value="1"/>
</dbReference>
<evidence type="ECO:0000256" key="3">
    <source>
        <dbReference type="ARBA" id="ARBA00022448"/>
    </source>
</evidence>
<comment type="caution">
    <text evidence="11">The sequence shown here is derived from an EMBL/GenBank/DDBJ whole genome shotgun (WGS) entry which is preliminary data.</text>
</comment>
<keyword evidence="8 9" id="KW-0472">Membrane</keyword>
<accession>A0ABP8RUU7</accession>
<gene>
    <name evidence="11" type="ORF">GCM10023175_34080</name>
</gene>
<keyword evidence="12" id="KW-1185">Reference proteome</keyword>
<evidence type="ECO:0000256" key="6">
    <source>
        <dbReference type="ARBA" id="ARBA00022847"/>
    </source>
</evidence>
<feature type="transmembrane region" description="Helical" evidence="9">
    <location>
        <begin position="319"/>
        <end position="338"/>
    </location>
</feature>
<dbReference type="InterPro" id="IPR011701">
    <property type="entry name" value="MFS"/>
</dbReference>
<feature type="transmembrane region" description="Helical" evidence="9">
    <location>
        <begin position="74"/>
        <end position="97"/>
    </location>
</feature>
<keyword evidence="3" id="KW-0813">Transport</keyword>
<evidence type="ECO:0000259" key="10">
    <source>
        <dbReference type="PROSITE" id="PS50850"/>
    </source>
</evidence>
<comment type="subcellular location">
    <subcellularLocation>
        <location evidence="1">Cell membrane</location>
        <topology evidence="1">Multi-pass membrane protein</topology>
    </subcellularLocation>
</comment>
<feature type="transmembrane region" description="Helical" evidence="9">
    <location>
        <begin position="350"/>
        <end position="375"/>
    </location>
</feature>
<keyword evidence="5 9" id="KW-0812">Transmembrane</keyword>
<dbReference type="Pfam" id="PF07690">
    <property type="entry name" value="MFS_1"/>
    <property type="match status" value="1"/>
</dbReference>
<dbReference type="EMBL" id="BAABGT010000040">
    <property type="protein sequence ID" value="GAA4548255.1"/>
    <property type="molecule type" value="Genomic_DNA"/>
</dbReference>
<feature type="transmembrane region" description="Helical" evidence="9">
    <location>
        <begin position="139"/>
        <end position="167"/>
    </location>
</feature>
<evidence type="ECO:0000256" key="9">
    <source>
        <dbReference type="SAM" id="Phobius"/>
    </source>
</evidence>
<keyword evidence="4" id="KW-1003">Cell membrane</keyword>
<dbReference type="RefSeq" id="WP_345418934.1">
    <property type="nucleotide sequence ID" value="NZ_BAABGT010000040.1"/>
</dbReference>
<reference evidence="12" key="1">
    <citation type="journal article" date="2019" name="Int. J. Syst. Evol. Microbiol.">
        <title>The Global Catalogue of Microorganisms (GCM) 10K type strain sequencing project: providing services to taxonomists for standard genome sequencing and annotation.</title>
        <authorList>
            <consortium name="The Broad Institute Genomics Platform"/>
            <consortium name="The Broad Institute Genome Sequencing Center for Infectious Disease"/>
            <person name="Wu L."/>
            <person name="Ma J."/>
        </authorList>
    </citation>
    <scope>NUCLEOTIDE SEQUENCE [LARGE SCALE GENOMIC DNA]</scope>
    <source>
        <strain evidence="12">JCM 17906</strain>
    </source>
</reference>
<proteinExistence type="inferred from homology"/>
<dbReference type="PANTHER" id="PTHR43528:SF1">
    <property type="entry name" value="ALPHA-KETOGLUTARATE PERMEASE"/>
    <property type="match status" value="1"/>
</dbReference>
<feature type="domain" description="Major facilitator superfamily (MFS) profile" evidence="10">
    <location>
        <begin position="1"/>
        <end position="411"/>
    </location>
</feature>
<feature type="transmembrane region" description="Helical" evidence="9">
    <location>
        <begin position="12"/>
        <end position="31"/>
    </location>
</feature>